<evidence type="ECO:0000256" key="1">
    <source>
        <dbReference type="ARBA" id="ARBA00022679"/>
    </source>
</evidence>
<dbReference type="Pfam" id="PF02709">
    <property type="entry name" value="Glyco_transf_7C"/>
    <property type="match status" value="1"/>
</dbReference>
<evidence type="ECO:0000313" key="4">
    <source>
        <dbReference type="EMBL" id="CAH2207846.1"/>
    </source>
</evidence>
<evidence type="ECO:0000256" key="2">
    <source>
        <dbReference type="ARBA" id="ARBA00023157"/>
    </source>
</evidence>
<dbReference type="GO" id="GO:0008593">
    <property type="term" value="P:regulation of Notch signaling pathway"/>
    <property type="evidence" value="ECO:0007669"/>
    <property type="project" value="TreeGrafter"/>
</dbReference>
<comment type="caution">
    <text evidence="4">The sequence shown here is derived from an EMBL/GenBank/DDBJ whole genome shotgun (WGS) entry which is preliminary data.</text>
</comment>
<gene>
    <name evidence="4" type="primary">jg9148</name>
    <name evidence="4" type="ORF">PAEG_LOCUS466</name>
</gene>
<dbReference type="OrthoDB" id="7471241at2759"/>
<dbReference type="EMBL" id="CAKXAJ010001488">
    <property type="protein sequence ID" value="CAH2207846.1"/>
    <property type="molecule type" value="Genomic_DNA"/>
</dbReference>
<name>A0A8S4QDW4_9NEOP</name>
<evidence type="ECO:0000313" key="5">
    <source>
        <dbReference type="Proteomes" id="UP000838756"/>
    </source>
</evidence>
<dbReference type="SUPFAM" id="SSF53448">
    <property type="entry name" value="Nucleotide-diphospho-sugar transferases"/>
    <property type="match status" value="1"/>
</dbReference>
<dbReference type="PANTHER" id="PTHR11675:SF63">
    <property type="entry name" value="POLYPEPTIDE N-ACETYLGALACTOSAMINYLTRANSFERASE"/>
    <property type="match status" value="1"/>
</dbReference>
<reference evidence="4" key="1">
    <citation type="submission" date="2022-03" db="EMBL/GenBank/DDBJ databases">
        <authorList>
            <person name="Lindestad O."/>
        </authorList>
    </citation>
    <scope>NUCLEOTIDE SEQUENCE</scope>
</reference>
<dbReference type="PANTHER" id="PTHR11675">
    <property type="entry name" value="N-ACETYLGALACTOSAMINYLTRANSFERASE"/>
    <property type="match status" value="1"/>
</dbReference>
<dbReference type="GO" id="GO:0005112">
    <property type="term" value="F:Notch binding"/>
    <property type="evidence" value="ECO:0007669"/>
    <property type="project" value="TreeGrafter"/>
</dbReference>
<dbReference type="AlphaFoldDB" id="A0A8S4QDW4"/>
<dbReference type="GO" id="GO:0006493">
    <property type="term" value="P:protein O-linked glycosylation"/>
    <property type="evidence" value="ECO:0007669"/>
    <property type="project" value="TreeGrafter"/>
</dbReference>
<dbReference type="InterPro" id="IPR027791">
    <property type="entry name" value="Galactosyl_T_C"/>
</dbReference>
<dbReference type="GO" id="GO:0005794">
    <property type="term" value="C:Golgi apparatus"/>
    <property type="evidence" value="ECO:0007669"/>
    <property type="project" value="TreeGrafter"/>
</dbReference>
<dbReference type="Proteomes" id="UP000838756">
    <property type="component" value="Unassembled WGS sequence"/>
</dbReference>
<sequence>MVAKLKVRYFRCWNGDPAQVNAVLVGPQQGGQTTSNESLGAAGSKRPRTVVFGTLYKRPMSSSGLQSVEVMMMMMRINLKVDDEDFVKPIRSPTMAGGLFAIYREYFNNIGRYDSGMNLWGGENLEISFRVCIMRYP</sequence>
<dbReference type="Gene3D" id="3.90.550.10">
    <property type="entry name" value="Spore Coat Polysaccharide Biosynthesis Protein SpsA, Chain A"/>
    <property type="match status" value="1"/>
</dbReference>
<keyword evidence="2" id="KW-1015">Disulfide bond</keyword>
<protein>
    <submittedName>
        <fullName evidence="4">Jg9148 protein</fullName>
    </submittedName>
</protein>
<dbReference type="GO" id="GO:0004653">
    <property type="term" value="F:polypeptide N-acetylgalactosaminyltransferase activity"/>
    <property type="evidence" value="ECO:0007669"/>
    <property type="project" value="TreeGrafter"/>
</dbReference>
<proteinExistence type="predicted"/>
<keyword evidence="1" id="KW-0808">Transferase</keyword>
<feature type="domain" description="Galactosyltransferase C-terminal" evidence="3">
    <location>
        <begin position="85"/>
        <end position="131"/>
    </location>
</feature>
<evidence type="ECO:0000259" key="3">
    <source>
        <dbReference type="Pfam" id="PF02709"/>
    </source>
</evidence>
<organism evidence="4 5">
    <name type="scientific">Pararge aegeria aegeria</name>
    <dbReference type="NCBI Taxonomy" id="348720"/>
    <lineage>
        <taxon>Eukaryota</taxon>
        <taxon>Metazoa</taxon>
        <taxon>Ecdysozoa</taxon>
        <taxon>Arthropoda</taxon>
        <taxon>Hexapoda</taxon>
        <taxon>Insecta</taxon>
        <taxon>Pterygota</taxon>
        <taxon>Neoptera</taxon>
        <taxon>Endopterygota</taxon>
        <taxon>Lepidoptera</taxon>
        <taxon>Glossata</taxon>
        <taxon>Ditrysia</taxon>
        <taxon>Papilionoidea</taxon>
        <taxon>Nymphalidae</taxon>
        <taxon>Satyrinae</taxon>
        <taxon>Satyrini</taxon>
        <taxon>Parargina</taxon>
        <taxon>Pararge</taxon>
    </lineage>
</organism>
<keyword evidence="5" id="KW-1185">Reference proteome</keyword>
<accession>A0A8S4QDW4</accession>
<dbReference type="InterPro" id="IPR029044">
    <property type="entry name" value="Nucleotide-diphossugar_trans"/>
</dbReference>